<dbReference type="EMBL" id="DRIG01000077">
    <property type="protein sequence ID" value="HEC78925.1"/>
    <property type="molecule type" value="Genomic_DNA"/>
</dbReference>
<dbReference type="PANTHER" id="PTHR47199">
    <property type="entry name" value="PHOTOSYSTEM II STABILITY/ASSEMBLY FACTOR HCF136, CHLOROPLASTIC"/>
    <property type="match status" value="1"/>
</dbReference>
<keyword evidence="3" id="KW-0732">Signal</keyword>
<feature type="domain" description="Secretion system C-terminal sorting" evidence="5">
    <location>
        <begin position="334"/>
        <end position="414"/>
    </location>
</feature>
<dbReference type="GO" id="GO:0009523">
    <property type="term" value="C:photosystem II"/>
    <property type="evidence" value="ECO:0007669"/>
    <property type="project" value="UniProtKB-KW"/>
</dbReference>
<gene>
    <name evidence="6" type="ORF">ENI34_07265</name>
</gene>
<dbReference type="AlphaFoldDB" id="A0A9C9K0H9"/>
<evidence type="ECO:0000256" key="1">
    <source>
        <dbReference type="ARBA" id="ARBA00022531"/>
    </source>
</evidence>
<keyword evidence="1" id="KW-0602">Photosynthesis</keyword>
<dbReference type="InterPro" id="IPR002860">
    <property type="entry name" value="BNR_rpt"/>
</dbReference>
<organism evidence="6 7">
    <name type="scientific">candidate division WOR-3 bacterium</name>
    <dbReference type="NCBI Taxonomy" id="2052148"/>
    <lineage>
        <taxon>Bacteria</taxon>
        <taxon>Bacteria division WOR-3</taxon>
    </lineage>
</organism>
<proteinExistence type="predicted"/>
<reference evidence="6" key="1">
    <citation type="journal article" date="2020" name="mSystems">
        <title>Genome- and Community-Level Interaction Insights into Carbon Utilization and Element Cycling Functions of Hydrothermarchaeota in Hydrothermal Sediment.</title>
        <authorList>
            <person name="Zhou Z."/>
            <person name="Liu Y."/>
            <person name="Xu W."/>
            <person name="Pan J."/>
            <person name="Luo Z.H."/>
            <person name="Li M."/>
        </authorList>
    </citation>
    <scope>NUCLEOTIDE SEQUENCE</scope>
    <source>
        <strain evidence="6">HyVt-388</strain>
    </source>
</reference>
<dbReference type="Proteomes" id="UP000885826">
    <property type="component" value="Unassembled WGS sequence"/>
</dbReference>
<dbReference type="Pfam" id="PF18962">
    <property type="entry name" value="Por_Secre_tail"/>
    <property type="match status" value="1"/>
</dbReference>
<feature type="chain" id="PRO_5039059846" evidence="3">
    <location>
        <begin position="18"/>
        <end position="416"/>
    </location>
</feature>
<comment type="caution">
    <text evidence="6">The sequence shown here is derived from an EMBL/GenBank/DDBJ whole genome shotgun (WGS) entry which is preliminary data.</text>
</comment>
<feature type="domain" description="Photosynthesis system II assembly factor Ycf48/Hcf136-like" evidence="4">
    <location>
        <begin position="198"/>
        <end position="274"/>
    </location>
</feature>
<evidence type="ECO:0000256" key="2">
    <source>
        <dbReference type="ARBA" id="ARBA00023276"/>
    </source>
</evidence>
<name>A0A9C9K0H9_UNCW3</name>
<accession>A0A9C9K0H9</accession>
<evidence type="ECO:0000313" key="6">
    <source>
        <dbReference type="EMBL" id="HEC78925.1"/>
    </source>
</evidence>
<dbReference type="Pfam" id="PF02012">
    <property type="entry name" value="BNR"/>
    <property type="match status" value="1"/>
</dbReference>
<sequence>MKYLIPLFLILISSVSAYNYHGCALAPNNLHGWVVCLDTVMILYTTDGGATWQPQDPPDSTTKRFFDVTCIDQLSAWTCGILGEILHTDNGGIDWYAQAIGLSKYATRIEFINQDYGWAACGDGTIGRTTNGGNFWDQNFTPWYSAEYYGVSFLNQWDGWAVAGYPDSLSLGQGMIIHSSDGGINWDSLYQTSGYEDYLDVHFFNLFDGIVVGGDETDTSAVILKTTDGGATWNNITPPTNTYYLRAVDFVGNHGWAVGRFGTIIYTNDSGDSWVFQNNPATTTLFDVDFSDSLHGIACGYNIILYTTDGGQNWNGTSVVEKNSTACLNKEFIIFPTPASDRLKVIYNTAVSGQGQDIEVHIYDTAGRELYGFVKHLNRYPDRIEWKIEFNLAGGIYFLELREQDRTLIRKFTVFR</sequence>
<evidence type="ECO:0000313" key="7">
    <source>
        <dbReference type="Proteomes" id="UP000885826"/>
    </source>
</evidence>
<dbReference type="InterPro" id="IPR015943">
    <property type="entry name" value="WD40/YVTN_repeat-like_dom_sf"/>
</dbReference>
<dbReference type="SUPFAM" id="SSF110296">
    <property type="entry name" value="Oligoxyloglucan reducing end-specific cellobiohydrolase"/>
    <property type="match status" value="2"/>
</dbReference>
<protein>
    <submittedName>
        <fullName evidence="6">T9SS type A sorting domain-containing protein</fullName>
    </submittedName>
</protein>
<evidence type="ECO:0000259" key="4">
    <source>
        <dbReference type="Pfam" id="PF14870"/>
    </source>
</evidence>
<dbReference type="InterPro" id="IPR028203">
    <property type="entry name" value="PSII_CF48-like_dom"/>
</dbReference>
<dbReference type="InterPro" id="IPR026444">
    <property type="entry name" value="Secre_tail"/>
</dbReference>
<dbReference type="Gene3D" id="2.130.10.10">
    <property type="entry name" value="YVTN repeat-like/Quinoprotein amine dehydrogenase"/>
    <property type="match status" value="1"/>
</dbReference>
<dbReference type="GO" id="GO:0015979">
    <property type="term" value="P:photosynthesis"/>
    <property type="evidence" value="ECO:0007669"/>
    <property type="project" value="UniProtKB-KW"/>
</dbReference>
<dbReference type="NCBIfam" id="TIGR04183">
    <property type="entry name" value="Por_Secre_tail"/>
    <property type="match status" value="1"/>
</dbReference>
<dbReference type="PANTHER" id="PTHR47199:SF2">
    <property type="entry name" value="PHOTOSYSTEM II STABILITY_ASSEMBLY FACTOR HCF136, CHLOROPLASTIC"/>
    <property type="match status" value="1"/>
</dbReference>
<evidence type="ECO:0000256" key="3">
    <source>
        <dbReference type="SAM" id="SignalP"/>
    </source>
</evidence>
<dbReference type="Pfam" id="PF14870">
    <property type="entry name" value="PSII_BNR"/>
    <property type="match status" value="1"/>
</dbReference>
<evidence type="ECO:0000259" key="5">
    <source>
        <dbReference type="Pfam" id="PF18962"/>
    </source>
</evidence>
<feature type="signal peptide" evidence="3">
    <location>
        <begin position="1"/>
        <end position="17"/>
    </location>
</feature>
<keyword evidence="2" id="KW-0604">Photosystem II</keyword>